<accession>A0A2D4Q604</accession>
<organism evidence="1">
    <name type="scientific">Micrurus surinamensis</name>
    <name type="common">Surinam coral snake</name>
    <dbReference type="NCBI Taxonomy" id="129470"/>
    <lineage>
        <taxon>Eukaryota</taxon>
        <taxon>Metazoa</taxon>
        <taxon>Chordata</taxon>
        <taxon>Craniata</taxon>
        <taxon>Vertebrata</taxon>
        <taxon>Euteleostomi</taxon>
        <taxon>Lepidosauria</taxon>
        <taxon>Squamata</taxon>
        <taxon>Bifurcata</taxon>
        <taxon>Unidentata</taxon>
        <taxon>Episquamata</taxon>
        <taxon>Toxicofera</taxon>
        <taxon>Serpentes</taxon>
        <taxon>Colubroidea</taxon>
        <taxon>Elapidae</taxon>
        <taxon>Elapinae</taxon>
        <taxon>Micrurus</taxon>
    </lineage>
</organism>
<dbReference type="AlphaFoldDB" id="A0A2D4Q604"/>
<sequence>MVPSLVMKCLQETAKFREHQGPLSHHCLPPPPPSETLLASGTDLIAWLAHEAPAGKTAELSEHQEASPLSPELQISFLPCLTSACMKQAKKGKMSRIPTGNCV</sequence>
<reference evidence="1" key="1">
    <citation type="submission" date="2017-07" db="EMBL/GenBank/DDBJ databases">
        <authorList>
            <person name="Mikheyev A."/>
            <person name="Grau M."/>
        </authorList>
    </citation>
    <scope>NUCLEOTIDE SEQUENCE</scope>
    <source>
        <tissue evidence="1">Venom_gland</tissue>
    </source>
</reference>
<dbReference type="EMBL" id="IACN01119269">
    <property type="protein sequence ID" value="LAB65620.1"/>
    <property type="molecule type" value="Transcribed_RNA"/>
</dbReference>
<evidence type="ECO:0000313" key="1">
    <source>
        <dbReference type="EMBL" id="LAB65620.1"/>
    </source>
</evidence>
<protein>
    <submittedName>
        <fullName evidence="1">Uncharacterized protein</fullName>
    </submittedName>
</protein>
<reference evidence="1" key="2">
    <citation type="submission" date="2017-11" db="EMBL/GenBank/DDBJ databases">
        <title>Coralsnake Venomics: Analyses of Venom Gland Transcriptomes and Proteomes of Six Brazilian Taxa.</title>
        <authorList>
            <person name="Aird S.D."/>
            <person name="Jorge da Silva N."/>
            <person name="Qiu L."/>
            <person name="Villar-Briones A."/>
            <person name="Aparecida-Saddi V."/>
            <person name="Campos-Telles M.P."/>
            <person name="Grau M."/>
            <person name="Mikheyev A.S."/>
        </authorList>
    </citation>
    <scope>NUCLEOTIDE SEQUENCE</scope>
    <source>
        <tissue evidence="1">Venom_gland</tissue>
    </source>
</reference>
<proteinExistence type="predicted"/>
<name>A0A2D4Q604_MICSU</name>